<dbReference type="InterPro" id="IPR038717">
    <property type="entry name" value="Tc1-like_DDE_dom"/>
</dbReference>
<name>A0A087TC87_STEMI</name>
<dbReference type="InterPro" id="IPR009057">
    <property type="entry name" value="Homeodomain-like_sf"/>
</dbReference>
<organism evidence="5 6">
    <name type="scientific">Stegodyphus mimosarum</name>
    <name type="common">African social velvet spider</name>
    <dbReference type="NCBI Taxonomy" id="407821"/>
    <lineage>
        <taxon>Eukaryota</taxon>
        <taxon>Metazoa</taxon>
        <taxon>Ecdysozoa</taxon>
        <taxon>Arthropoda</taxon>
        <taxon>Chelicerata</taxon>
        <taxon>Arachnida</taxon>
        <taxon>Araneae</taxon>
        <taxon>Araneomorphae</taxon>
        <taxon>Entelegynae</taxon>
        <taxon>Eresoidea</taxon>
        <taxon>Eresidae</taxon>
        <taxon>Stegodyphus</taxon>
    </lineage>
</organism>
<proteinExistence type="predicted"/>
<feature type="domain" description="Tc1-like transposase DDE" evidence="3">
    <location>
        <begin position="195"/>
        <end position="340"/>
    </location>
</feature>
<sequence>MTQRTHLDDFLRGRIMGRLECGRTQLEVSDELGIAQSVIFRLWQRFQDDGNVHGRYEQMSEFERGRIVGLKEVGWSYRRIARYLSRSDATIRRCWQEWVNCGRIQRQERSGRETTEGEDRAIVRAALTAPDASLSSIVRANSAPMTTRTIHRRLTEKGLRSQRPLRQLPLTSVQRQARLQWCRAHSRWNFTDWSRIVFSDEFRFELSPDDQRRRVWRRPEQPCDTNLTVFWQTGRQTGMMDWDVISLHSRTPFVVIRRNFTAQRYVDKVLRPVVLPCVSHHSGLTFQQNNARSHTAHVSTACLNACRTLPSPARSPDLSPIEHVWNIMGRANQPARDVDDLTSQLDRNWHDIPQEDIRKLYQSIPR</sequence>
<evidence type="ECO:0000313" key="6">
    <source>
        <dbReference type="Proteomes" id="UP000054359"/>
    </source>
</evidence>
<dbReference type="InterPro" id="IPR002492">
    <property type="entry name" value="Transposase_Tc1-like"/>
</dbReference>
<dbReference type="InterPro" id="IPR025246">
    <property type="entry name" value="IS30-like_HTH"/>
</dbReference>
<gene>
    <name evidence="5" type="ORF">X975_13629</name>
</gene>
<evidence type="ECO:0000259" key="2">
    <source>
        <dbReference type="Pfam" id="PF01498"/>
    </source>
</evidence>
<dbReference type="InterPro" id="IPR036397">
    <property type="entry name" value="RNaseH_sf"/>
</dbReference>
<dbReference type="SUPFAM" id="SSF46689">
    <property type="entry name" value="Homeodomain-like"/>
    <property type="match status" value="2"/>
</dbReference>
<evidence type="ECO:0000256" key="1">
    <source>
        <dbReference type="ARBA" id="ARBA00004123"/>
    </source>
</evidence>
<evidence type="ECO:0000313" key="5">
    <source>
        <dbReference type="EMBL" id="KFM62726.1"/>
    </source>
</evidence>
<dbReference type="OrthoDB" id="9996331at2759"/>
<feature type="non-terminal residue" evidence="5">
    <location>
        <position position="366"/>
    </location>
</feature>
<dbReference type="AlphaFoldDB" id="A0A087TC87"/>
<dbReference type="STRING" id="407821.A0A087TC87"/>
<reference evidence="5 6" key="1">
    <citation type="submission" date="2013-11" db="EMBL/GenBank/DDBJ databases">
        <title>Genome sequencing of Stegodyphus mimosarum.</title>
        <authorList>
            <person name="Bechsgaard J."/>
        </authorList>
    </citation>
    <scope>NUCLEOTIDE SEQUENCE [LARGE SCALE GENOMIC DNA]</scope>
</reference>
<dbReference type="Gene3D" id="1.10.10.60">
    <property type="entry name" value="Homeodomain-like"/>
    <property type="match status" value="1"/>
</dbReference>
<keyword evidence="6" id="KW-1185">Reference proteome</keyword>
<evidence type="ECO:0000259" key="4">
    <source>
        <dbReference type="Pfam" id="PF13936"/>
    </source>
</evidence>
<dbReference type="PANTHER" id="PTHR23022:SF135">
    <property type="entry name" value="SI:DKEY-77F5.3"/>
    <property type="match status" value="1"/>
</dbReference>
<dbReference type="Proteomes" id="UP000054359">
    <property type="component" value="Unassembled WGS sequence"/>
</dbReference>
<dbReference type="GO" id="GO:0006313">
    <property type="term" value="P:DNA transposition"/>
    <property type="evidence" value="ECO:0007669"/>
    <property type="project" value="InterPro"/>
</dbReference>
<feature type="domain" description="Transposase IS30-like HTH" evidence="4">
    <location>
        <begin position="55"/>
        <end position="93"/>
    </location>
</feature>
<evidence type="ECO:0000259" key="3">
    <source>
        <dbReference type="Pfam" id="PF13358"/>
    </source>
</evidence>
<dbReference type="Gene3D" id="3.30.420.10">
    <property type="entry name" value="Ribonuclease H-like superfamily/Ribonuclease H"/>
    <property type="match status" value="1"/>
</dbReference>
<protein>
    <submittedName>
        <fullName evidence="5">Transposable element Tc1 transposase</fullName>
    </submittedName>
</protein>
<accession>A0A087TC87</accession>
<dbReference type="Pfam" id="PF13936">
    <property type="entry name" value="HTH_38"/>
    <property type="match status" value="1"/>
</dbReference>
<dbReference type="PANTHER" id="PTHR23022">
    <property type="entry name" value="TRANSPOSABLE ELEMENT-RELATED"/>
    <property type="match status" value="1"/>
</dbReference>
<feature type="domain" description="Transposase Tc1-like" evidence="2">
    <location>
        <begin position="119"/>
        <end position="185"/>
    </location>
</feature>
<dbReference type="Pfam" id="PF01498">
    <property type="entry name" value="HTH_Tnp_Tc3_2"/>
    <property type="match status" value="1"/>
</dbReference>
<dbReference type="InterPro" id="IPR052338">
    <property type="entry name" value="Transposase_5"/>
</dbReference>
<dbReference type="GO" id="GO:0005634">
    <property type="term" value="C:nucleus"/>
    <property type="evidence" value="ECO:0007669"/>
    <property type="project" value="UniProtKB-SubCell"/>
</dbReference>
<dbReference type="Pfam" id="PF13358">
    <property type="entry name" value="DDE_3"/>
    <property type="match status" value="1"/>
</dbReference>
<dbReference type="EMBL" id="KK114557">
    <property type="protein sequence ID" value="KFM62726.1"/>
    <property type="molecule type" value="Genomic_DNA"/>
</dbReference>
<comment type="subcellular location">
    <subcellularLocation>
        <location evidence="1">Nucleus</location>
    </subcellularLocation>
</comment>
<dbReference type="GO" id="GO:0003677">
    <property type="term" value="F:DNA binding"/>
    <property type="evidence" value="ECO:0007669"/>
    <property type="project" value="InterPro"/>
</dbReference>
<dbReference type="GO" id="GO:0015074">
    <property type="term" value="P:DNA integration"/>
    <property type="evidence" value="ECO:0007669"/>
    <property type="project" value="InterPro"/>
</dbReference>